<dbReference type="AlphaFoldDB" id="A0A1I4T3K7"/>
<dbReference type="EMBL" id="FOTQ01000013">
    <property type="protein sequence ID" value="SFM71266.1"/>
    <property type="molecule type" value="Genomic_DNA"/>
</dbReference>
<accession>A0A1I4T3K7</accession>
<evidence type="ECO:0000313" key="3">
    <source>
        <dbReference type="Proteomes" id="UP000199144"/>
    </source>
</evidence>
<sequence length="367" mass="40077">MIAAIATLTSPMAQASEFGLPESAFGNGWRFAPYGRFNLAYQSFDDGQTTTANIVDMSTSTSRVGFYLKQNGASQGLSFQFETGLALSPSKSFSQINTPDFFGWDKTALRQVQLIYEADWGKLRLGQGSMATDSIAELDLAKTTVVAKSNIDEMGGSYIFRTTGVALSTVTLRDSFDSFDGDRQFRLRYDTPDLNGFSLAMAYGIEVLKDGVDDTYYDIALRYKQDFGALRVQAGIGNNYVDVSGGGTKYTTAGSLAVLDTNTGLNLTVASGRDGRGTNASYVWVKGGWNASFSQLGTTRFYAETHQGSDYVTKGAESRMWGLGVMQRIERVNLDLFAGYRRFSYSDGTPTTYRDADIVQIGAHITF</sequence>
<feature type="domain" description="Porin" evidence="1">
    <location>
        <begin position="4"/>
        <end position="347"/>
    </location>
</feature>
<gene>
    <name evidence="2" type="ORF">SAMN04488042_11351</name>
</gene>
<dbReference type="InterPro" id="IPR033900">
    <property type="entry name" value="Gram_neg_porin_domain"/>
</dbReference>
<organism evidence="2 3">
    <name type="scientific">Shimia aestuarii</name>
    <dbReference type="NCBI Taxonomy" id="254406"/>
    <lineage>
        <taxon>Bacteria</taxon>
        <taxon>Pseudomonadati</taxon>
        <taxon>Pseudomonadota</taxon>
        <taxon>Alphaproteobacteria</taxon>
        <taxon>Rhodobacterales</taxon>
        <taxon>Roseobacteraceae</taxon>
    </lineage>
</organism>
<proteinExistence type="predicted"/>
<dbReference type="STRING" id="254406.SAMN04488042_11351"/>
<dbReference type="Pfam" id="PF13609">
    <property type="entry name" value="Porin_4"/>
    <property type="match status" value="1"/>
</dbReference>
<dbReference type="Gene3D" id="2.40.160.10">
    <property type="entry name" value="Porin"/>
    <property type="match status" value="1"/>
</dbReference>
<reference evidence="2 3" key="1">
    <citation type="submission" date="2016-10" db="EMBL/GenBank/DDBJ databases">
        <authorList>
            <person name="de Groot N.N."/>
        </authorList>
    </citation>
    <scope>NUCLEOTIDE SEQUENCE [LARGE SCALE GENOMIC DNA]</scope>
    <source>
        <strain evidence="2 3">DSM 15283</strain>
    </source>
</reference>
<dbReference type="InterPro" id="IPR023614">
    <property type="entry name" value="Porin_dom_sf"/>
</dbReference>
<dbReference type="GO" id="GO:0015288">
    <property type="term" value="F:porin activity"/>
    <property type="evidence" value="ECO:0007669"/>
    <property type="project" value="InterPro"/>
</dbReference>
<dbReference type="Proteomes" id="UP000199144">
    <property type="component" value="Unassembled WGS sequence"/>
</dbReference>
<dbReference type="GO" id="GO:0016020">
    <property type="term" value="C:membrane"/>
    <property type="evidence" value="ECO:0007669"/>
    <property type="project" value="InterPro"/>
</dbReference>
<name>A0A1I4T3K7_9RHOB</name>
<protein>
    <submittedName>
        <fullName evidence="2">Porin</fullName>
    </submittedName>
</protein>
<evidence type="ECO:0000259" key="1">
    <source>
        <dbReference type="Pfam" id="PF13609"/>
    </source>
</evidence>
<dbReference type="SUPFAM" id="SSF56935">
    <property type="entry name" value="Porins"/>
    <property type="match status" value="1"/>
</dbReference>
<keyword evidence="3" id="KW-1185">Reference proteome</keyword>
<evidence type="ECO:0000313" key="2">
    <source>
        <dbReference type="EMBL" id="SFM71266.1"/>
    </source>
</evidence>